<reference evidence="2 5" key="2">
    <citation type="submission" date="2020-08" db="EMBL/GenBank/DDBJ databases">
        <title>Genomic Encyclopedia of Type Strains, Phase IV (KMG-IV): sequencing the most valuable type-strain genomes for metagenomic binning, comparative biology and taxonomic classification.</title>
        <authorList>
            <person name="Goeker M."/>
        </authorList>
    </citation>
    <scope>NUCLEOTIDE SEQUENCE [LARGE SCALE GENOMIC DNA]</scope>
    <source>
        <strain evidence="2 5">DSM 11525</strain>
    </source>
</reference>
<dbReference type="EMBL" id="CP047491">
    <property type="protein sequence ID" value="QHQ40637.1"/>
    <property type="molecule type" value="Genomic_DNA"/>
</dbReference>
<gene>
    <name evidence="3" type="ORF">GTQ55_17720</name>
    <name evidence="2" type="ORF">HNQ53_001986</name>
</gene>
<dbReference type="Gene3D" id="3.30.70.100">
    <property type="match status" value="1"/>
</dbReference>
<proteinExistence type="predicted"/>
<dbReference type="AlphaFoldDB" id="A0A6P1TF60"/>
<dbReference type="EMBL" id="JACHHR010000002">
    <property type="protein sequence ID" value="MBB5211768.1"/>
    <property type="molecule type" value="Genomic_DNA"/>
</dbReference>
<dbReference type="RefSeq" id="WP_161859928.1">
    <property type="nucleotide sequence ID" value="NZ_CP047491.1"/>
</dbReference>
<reference evidence="3 4" key="1">
    <citation type="submission" date="2020-01" db="EMBL/GenBank/DDBJ databases">
        <title>The possibility of degradation of plastic by Microbulbifer hydrolyticus IRE-31.</title>
        <authorList>
            <person name="Liu L."/>
        </authorList>
    </citation>
    <scope>NUCLEOTIDE SEQUENCE [LARGE SCALE GENOMIC DNA]</scope>
    <source>
        <strain evidence="3 4">IRE-31</strain>
    </source>
</reference>
<dbReference type="OrthoDB" id="8909581at2"/>
<evidence type="ECO:0000313" key="4">
    <source>
        <dbReference type="Proteomes" id="UP000464675"/>
    </source>
</evidence>
<sequence>MTQADTSSNGYLEPTKKSAEALEKRKLEGEVVMLNLLKFRDVADYSEHPQLAPDDIVSGARAYKKYMAHSGPILARRGGEVIFLGEAGQYLVGPDEESWDLAMLVRYPSQQVFAEFTQDPEYLAGFGHRIAALEDSRLLPMSPKKFR</sequence>
<protein>
    <submittedName>
        <fullName evidence="3">DUF1330 domain-containing protein</fullName>
    </submittedName>
    <submittedName>
        <fullName evidence="2">Uncharacterized protein (DUF1330 family)</fullName>
    </submittedName>
</protein>
<keyword evidence="4" id="KW-1185">Reference proteome</keyword>
<dbReference type="InterPro" id="IPR011008">
    <property type="entry name" value="Dimeric_a/b-barrel"/>
</dbReference>
<evidence type="ECO:0000313" key="5">
    <source>
        <dbReference type="Proteomes" id="UP000563601"/>
    </source>
</evidence>
<accession>A0A6P1TF60</accession>
<dbReference type="Proteomes" id="UP000464675">
    <property type="component" value="Chromosome"/>
</dbReference>
<evidence type="ECO:0000259" key="1">
    <source>
        <dbReference type="Pfam" id="PF07045"/>
    </source>
</evidence>
<dbReference type="PANTHER" id="PTHR40257:SF1">
    <property type="entry name" value="DUF1330 DOMAIN-CONTAINING PROTEIN"/>
    <property type="match status" value="1"/>
</dbReference>
<dbReference type="InterPro" id="IPR010753">
    <property type="entry name" value="DUF1330"/>
</dbReference>
<feature type="domain" description="DUF1330" evidence="1">
    <location>
        <begin position="60"/>
        <end position="134"/>
    </location>
</feature>
<evidence type="ECO:0000313" key="3">
    <source>
        <dbReference type="EMBL" id="QHQ40637.1"/>
    </source>
</evidence>
<dbReference type="PANTHER" id="PTHR40257">
    <property type="match status" value="1"/>
</dbReference>
<name>A0A6P1TF60_9GAMM</name>
<dbReference type="Proteomes" id="UP000563601">
    <property type="component" value="Unassembled WGS sequence"/>
</dbReference>
<dbReference type="Pfam" id="PF07045">
    <property type="entry name" value="DUF1330"/>
    <property type="match status" value="1"/>
</dbReference>
<dbReference type="SUPFAM" id="SSF54909">
    <property type="entry name" value="Dimeric alpha+beta barrel"/>
    <property type="match status" value="1"/>
</dbReference>
<organism evidence="2 5">
    <name type="scientific">Microbulbifer hydrolyticus</name>
    <dbReference type="NCBI Taxonomy" id="48074"/>
    <lineage>
        <taxon>Bacteria</taxon>
        <taxon>Pseudomonadati</taxon>
        <taxon>Pseudomonadota</taxon>
        <taxon>Gammaproteobacteria</taxon>
        <taxon>Cellvibrionales</taxon>
        <taxon>Microbulbiferaceae</taxon>
        <taxon>Microbulbifer</taxon>
    </lineage>
</organism>
<evidence type="ECO:0000313" key="2">
    <source>
        <dbReference type="EMBL" id="MBB5211768.1"/>
    </source>
</evidence>